<dbReference type="Gene3D" id="1.25.40.10">
    <property type="entry name" value="Tetratricopeptide repeat domain"/>
    <property type="match status" value="2"/>
</dbReference>
<protein>
    <recommendedName>
        <fullName evidence="5">Sel1 repeat family protein</fullName>
    </recommendedName>
</protein>
<dbReference type="PANTHER" id="PTHR11102:SF160">
    <property type="entry name" value="ERAD-ASSOCIATED E3 UBIQUITIN-PROTEIN LIGASE COMPONENT HRD3"/>
    <property type="match status" value="1"/>
</dbReference>
<dbReference type="AlphaFoldDB" id="A0A6I3SUV6"/>
<evidence type="ECO:0000313" key="3">
    <source>
        <dbReference type="Proteomes" id="UP000430634"/>
    </source>
</evidence>
<proteinExistence type="predicted"/>
<dbReference type="EMBL" id="BMKG01000013">
    <property type="protein sequence ID" value="GGC08789.1"/>
    <property type="molecule type" value="Genomic_DNA"/>
</dbReference>
<dbReference type="Proteomes" id="UP000622638">
    <property type="component" value="Unassembled WGS sequence"/>
</dbReference>
<evidence type="ECO:0008006" key="5">
    <source>
        <dbReference type="Google" id="ProtNLM"/>
    </source>
</evidence>
<dbReference type="InterPro" id="IPR050767">
    <property type="entry name" value="Sel1_AlgK"/>
</dbReference>
<comment type="caution">
    <text evidence="2">The sequence shown here is derived from an EMBL/GenBank/DDBJ whole genome shotgun (WGS) entry which is preliminary data.</text>
</comment>
<evidence type="ECO:0000313" key="4">
    <source>
        <dbReference type="Proteomes" id="UP000622638"/>
    </source>
</evidence>
<dbReference type="InterPro" id="IPR011990">
    <property type="entry name" value="TPR-like_helical_dom_sf"/>
</dbReference>
<name>A0A6I3SUV6_9BURK</name>
<evidence type="ECO:0000313" key="1">
    <source>
        <dbReference type="EMBL" id="GGC08789.1"/>
    </source>
</evidence>
<organism evidence="2 3">
    <name type="scientific">Pseudoduganella buxea</name>
    <dbReference type="NCBI Taxonomy" id="1949069"/>
    <lineage>
        <taxon>Bacteria</taxon>
        <taxon>Pseudomonadati</taxon>
        <taxon>Pseudomonadota</taxon>
        <taxon>Betaproteobacteria</taxon>
        <taxon>Burkholderiales</taxon>
        <taxon>Oxalobacteraceae</taxon>
        <taxon>Telluria group</taxon>
        <taxon>Pseudoduganella</taxon>
    </lineage>
</organism>
<dbReference type="InterPro" id="IPR006597">
    <property type="entry name" value="Sel1-like"/>
</dbReference>
<gene>
    <name evidence="1" type="ORF">GCM10011572_32900</name>
    <name evidence="2" type="ORF">GM672_09530</name>
</gene>
<sequence>MANREELAIIRKARSGDAACQLALGKLYLAGGAGLPQSLPTALHWLSRAAGQGQAEAWLAIGHAIPHAVAAPCRGSVLAAYVKASQAGDARAAVTLAQLVLQDPPLTEPALREQALRAVEAVAATGDAQAALLVDRLVPALPAAPVAVPIQPPRERCSKPVPGEAAHPLHELAAAGDRDAQLALGLQLARMDRLGRRVAPGTGIVSFKHAVRWLTQAGEQGLAEAWFALARLYLKAEFSLRCAATAQACLERAAELGHGAAQLECGTQAWRQRRDDADNDVRAAYWLQKAAAGDCRQAQALLDKVAPPAREAGWATSLLSMLTREQVASQPLLAVRLELAHLFHLTRAEALLLDVKAADRGHCLVVDIRAAYGRSRRRLVLVRTARQRQALDRAARVFEPFDSGPAGAEGNYRRRLYRFKTWLQPLAEAAELLAA</sequence>
<keyword evidence="4" id="KW-1185">Reference proteome</keyword>
<dbReference type="EMBL" id="WNKZ01000020">
    <property type="protein sequence ID" value="MTV52971.1"/>
    <property type="molecule type" value="Genomic_DNA"/>
</dbReference>
<dbReference type="SUPFAM" id="SSF81901">
    <property type="entry name" value="HCP-like"/>
    <property type="match status" value="2"/>
</dbReference>
<reference evidence="4" key="2">
    <citation type="journal article" date="2019" name="Int. J. Syst. Evol. Microbiol.">
        <title>The Global Catalogue of Microorganisms (GCM) 10K type strain sequencing project: providing services to taxonomists for standard genome sequencing and annotation.</title>
        <authorList>
            <consortium name="The Broad Institute Genomics Platform"/>
            <consortium name="The Broad Institute Genome Sequencing Center for Infectious Disease"/>
            <person name="Wu L."/>
            <person name="Ma J."/>
        </authorList>
    </citation>
    <scope>NUCLEOTIDE SEQUENCE [LARGE SCALE GENOMIC DNA]</scope>
    <source>
        <strain evidence="4">CGMCC 1.15931</strain>
    </source>
</reference>
<dbReference type="OrthoDB" id="9122776at2"/>
<dbReference type="Proteomes" id="UP000430634">
    <property type="component" value="Unassembled WGS sequence"/>
</dbReference>
<accession>A0A6I3SUV6</accession>
<dbReference type="RefSeq" id="WP_155470294.1">
    <property type="nucleotide sequence ID" value="NZ_BMKG01000013.1"/>
</dbReference>
<dbReference type="SMART" id="SM00671">
    <property type="entry name" value="SEL1"/>
    <property type="match status" value="2"/>
</dbReference>
<evidence type="ECO:0000313" key="2">
    <source>
        <dbReference type="EMBL" id="MTV52971.1"/>
    </source>
</evidence>
<dbReference type="PANTHER" id="PTHR11102">
    <property type="entry name" value="SEL-1-LIKE PROTEIN"/>
    <property type="match status" value="1"/>
</dbReference>
<reference evidence="1" key="4">
    <citation type="submission" date="2024-05" db="EMBL/GenBank/DDBJ databases">
        <authorList>
            <person name="Sun Q."/>
            <person name="Zhou Y."/>
        </authorList>
    </citation>
    <scope>NUCLEOTIDE SEQUENCE</scope>
    <source>
        <strain evidence="1">CGMCC 1.15931</strain>
    </source>
</reference>
<reference evidence="1" key="1">
    <citation type="journal article" date="2014" name="Int. J. Syst. Evol. Microbiol.">
        <title>Complete genome of a new Firmicutes species belonging to the dominant human colonic microbiota ('Ruminococcus bicirculans') reveals two chromosomes and a selective capacity to utilize plant glucans.</title>
        <authorList>
            <consortium name="NISC Comparative Sequencing Program"/>
            <person name="Wegmann U."/>
            <person name="Louis P."/>
            <person name="Goesmann A."/>
            <person name="Henrissat B."/>
            <person name="Duncan S.H."/>
            <person name="Flint H.J."/>
        </authorList>
    </citation>
    <scope>NUCLEOTIDE SEQUENCE</scope>
    <source>
        <strain evidence="1">CGMCC 1.15931</strain>
    </source>
</reference>
<reference evidence="2 3" key="3">
    <citation type="submission" date="2019-11" db="EMBL/GenBank/DDBJ databases">
        <title>Type strains purchased from KCTC, JCM and DSMZ.</title>
        <authorList>
            <person name="Lu H."/>
        </authorList>
    </citation>
    <scope>NUCLEOTIDE SEQUENCE [LARGE SCALE GENOMIC DNA]</scope>
    <source>
        <strain evidence="2 3">KCTC 52429</strain>
    </source>
</reference>